<evidence type="ECO:0000256" key="1">
    <source>
        <dbReference type="SAM" id="Phobius"/>
    </source>
</evidence>
<name>A0A8H7Z7Q2_9ASCO</name>
<dbReference type="OrthoDB" id="5555533at2759"/>
<dbReference type="GO" id="GO:0045040">
    <property type="term" value="P:protein insertion into mitochondrial outer membrane"/>
    <property type="evidence" value="ECO:0007669"/>
    <property type="project" value="InterPro"/>
</dbReference>
<protein>
    <submittedName>
        <fullName evidence="2">Uncharacterized protein</fullName>
    </submittedName>
</protein>
<dbReference type="PANTHER" id="PTHR28230:SF1">
    <property type="entry name" value="MITOCHONDRIAL IMPORT PROTEIN 2"/>
    <property type="match status" value="1"/>
</dbReference>
<dbReference type="GeneID" id="93654192"/>
<dbReference type="PANTHER" id="PTHR28230">
    <property type="entry name" value="CHROMOSOME 1, WHOLE GENOME SHOTGUN SEQUENCE"/>
    <property type="match status" value="1"/>
</dbReference>
<dbReference type="GO" id="GO:0005741">
    <property type="term" value="C:mitochondrial outer membrane"/>
    <property type="evidence" value="ECO:0007669"/>
    <property type="project" value="TreeGrafter"/>
</dbReference>
<feature type="transmembrane region" description="Helical" evidence="1">
    <location>
        <begin position="50"/>
        <end position="67"/>
    </location>
</feature>
<keyword evidence="3" id="KW-1185">Reference proteome</keyword>
<accession>A0A8H7Z7Q2</accession>
<proteinExistence type="predicted"/>
<dbReference type="RefSeq" id="XP_067545949.1">
    <property type="nucleotide sequence ID" value="XM_067694753.1"/>
</dbReference>
<dbReference type="EMBL" id="JAEOAQ010000008">
    <property type="protein sequence ID" value="KAG5416833.1"/>
    <property type="molecule type" value="Genomic_DNA"/>
</dbReference>
<keyword evidence="1" id="KW-1133">Transmembrane helix</keyword>
<gene>
    <name evidence="2" type="ORF">I9W82_005563</name>
</gene>
<dbReference type="Pfam" id="PF19117">
    <property type="entry name" value="Mim2"/>
    <property type="match status" value="1"/>
</dbReference>
<evidence type="ECO:0000313" key="2">
    <source>
        <dbReference type="EMBL" id="KAG5416833.1"/>
    </source>
</evidence>
<evidence type="ECO:0000313" key="3">
    <source>
        <dbReference type="Proteomes" id="UP000669133"/>
    </source>
</evidence>
<reference evidence="2 3" key="1">
    <citation type="submission" date="2020-12" db="EMBL/GenBank/DDBJ databases">
        <title>Effect of drift, selection, and recombination on the evolution of hybrid genomes in Candida yeast pathogens.</title>
        <authorList>
            <person name="Mixao V."/>
            <person name="Ksiezopolska E."/>
            <person name="Saus E."/>
            <person name="Boekhout T."/>
            <person name="Gacser A."/>
            <person name="Gabaldon T."/>
        </authorList>
    </citation>
    <scope>NUCLEOTIDE SEQUENCE [LARGE SCALE GENOMIC DNA]</scope>
    <source>
        <strain evidence="2 3">BP57</strain>
    </source>
</reference>
<keyword evidence="1" id="KW-0812">Transmembrane</keyword>
<dbReference type="Proteomes" id="UP000669133">
    <property type="component" value="Unassembled WGS sequence"/>
</dbReference>
<dbReference type="AlphaFoldDB" id="A0A8H7Z7Q2"/>
<dbReference type="GO" id="GO:0070096">
    <property type="term" value="P:mitochondrial outer membrane translocase complex assembly"/>
    <property type="evidence" value="ECO:0007669"/>
    <property type="project" value="InterPro"/>
</dbReference>
<sequence length="84" mass="9780">MSTETYNLTDDDAYLDFDSEYAASGDESSSISEYDALSAQAQWEESMNQIQMVLGLVLFPLIGKLLGRRFSKIIWRRFADWWWV</sequence>
<keyword evidence="1" id="KW-0472">Membrane</keyword>
<organism evidence="2 3">
    <name type="scientific">Candida metapsilosis</name>
    <dbReference type="NCBI Taxonomy" id="273372"/>
    <lineage>
        <taxon>Eukaryota</taxon>
        <taxon>Fungi</taxon>
        <taxon>Dikarya</taxon>
        <taxon>Ascomycota</taxon>
        <taxon>Saccharomycotina</taxon>
        <taxon>Pichiomycetes</taxon>
        <taxon>Debaryomycetaceae</taxon>
        <taxon>Candida/Lodderomyces clade</taxon>
        <taxon>Candida</taxon>
    </lineage>
</organism>
<comment type="caution">
    <text evidence="2">The sequence shown here is derived from an EMBL/GenBank/DDBJ whole genome shotgun (WGS) entry which is preliminary data.</text>
</comment>
<dbReference type="InterPro" id="IPR037652">
    <property type="entry name" value="Mim2"/>
</dbReference>